<feature type="domain" description="Type II methyltransferase M.TaqI-like" evidence="6">
    <location>
        <begin position="665"/>
        <end position="849"/>
    </location>
</feature>
<dbReference type="InterPro" id="IPR050953">
    <property type="entry name" value="N4_N6_ade-DNA_methylase"/>
</dbReference>
<dbReference type="Pfam" id="PF07669">
    <property type="entry name" value="Eco57I"/>
    <property type="match status" value="1"/>
</dbReference>
<dbReference type="EC" id="2.1.1.72" evidence="1"/>
<dbReference type="EMBL" id="CP002329">
    <property type="protein sequence ID" value="AEF34769.1"/>
    <property type="molecule type" value="Genomic_DNA"/>
</dbReference>
<dbReference type="PROSITE" id="PS00092">
    <property type="entry name" value="N6_MTASE"/>
    <property type="match status" value="1"/>
</dbReference>
<evidence type="ECO:0000256" key="4">
    <source>
        <dbReference type="ARBA" id="ARBA00022691"/>
    </source>
</evidence>
<dbReference type="RefSeq" id="WP_013827711.1">
    <property type="nucleotide sequence ID" value="NC_015576.1"/>
</dbReference>
<dbReference type="AlphaFoldDB" id="F5YRY7"/>
<evidence type="ECO:0000256" key="1">
    <source>
        <dbReference type="ARBA" id="ARBA00011900"/>
    </source>
</evidence>
<dbReference type="InterPro" id="IPR029063">
    <property type="entry name" value="SAM-dependent_MTases_sf"/>
</dbReference>
<protein>
    <recommendedName>
        <fullName evidence="1">site-specific DNA-methyltransferase (adenine-specific)</fullName>
        <ecNumber evidence="1">2.1.1.72</ecNumber>
    </recommendedName>
</protein>
<reference evidence="7 8" key="1">
    <citation type="journal article" date="2011" name="J. Bacteriol.">
        <title>Complete genome sequence of a novel clinical isolate, the nontuberculous Mycobacterium strain JDM601.</title>
        <authorList>
            <person name="Zhang Z.Y."/>
            <person name="Sun Z.Q."/>
            <person name="Wang Z.L."/>
            <person name="Wen Z.L."/>
            <person name="Sun Q.W."/>
            <person name="Zhu Z.Q."/>
            <person name="Song Y.Z."/>
            <person name="Zhao J.W."/>
            <person name="Wang H.H."/>
            <person name="Zhang S.L."/>
            <person name="Guo X.K."/>
        </authorList>
    </citation>
    <scope>NUCLEOTIDE SEQUENCE [LARGE SCALE GENOMIC DNA]</scope>
    <source>
        <strain evidence="7 8">JDM601</strain>
    </source>
</reference>
<dbReference type="Gene3D" id="3.40.50.150">
    <property type="entry name" value="Vaccinia Virus protein VP39"/>
    <property type="match status" value="1"/>
</dbReference>
<dbReference type="GO" id="GO:0006304">
    <property type="term" value="P:DNA modification"/>
    <property type="evidence" value="ECO:0007669"/>
    <property type="project" value="InterPro"/>
</dbReference>
<dbReference type="KEGG" id="mjd:JDM601_0769"/>
<dbReference type="GO" id="GO:0003676">
    <property type="term" value="F:nucleic acid binding"/>
    <property type="evidence" value="ECO:0007669"/>
    <property type="project" value="InterPro"/>
</dbReference>
<dbReference type="STRING" id="875328.JDM601_0769"/>
<gene>
    <name evidence="7" type="ordered locus">JDM601_0769</name>
</gene>
<name>F5YRY7_MYCSD</name>
<dbReference type="HOGENOM" id="CLU_005685_0_0_11"/>
<dbReference type="GO" id="GO:0009007">
    <property type="term" value="F:site-specific DNA-methyltransferase (adenine-specific) activity"/>
    <property type="evidence" value="ECO:0007669"/>
    <property type="project" value="UniProtKB-EC"/>
</dbReference>
<organism evidence="7 8">
    <name type="scientific">Mycolicibacter sinensis (strain JDM601)</name>
    <name type="common">Mycobacterium sinense</name>
    <dbReference type="NCBI Taxonomy" id="875328"/>
    <lineage>
        <taxon>Bacteria</taxon>
        <taxon>Bacillati</taxon>
        <taxon>Actinomycetota</taxon>
        <taxon>Actinomycetes</taxon>
        <taxon>Mycobacteriales</taxon>
        <taxon>Mycobacteriaceae</taxon>
        <taxon>Mycolicibacter</taxon>
    </lineage>
</organism>
<dbReference type="InterPro" id="IPR011639">
    <property type="entry name" value="MethylTrfase_TaqI-like_dom"/>
</dbReference>
<dbReference type="Proteomes" id="UP000009224">
    <property type="component" value="Chromosome"/>
</dbReference>
<dbReference type="REBASE" id="35697">
    <property type="entry name" value="Msp601ORF769P"/>
</dbReference>
<comment type="catalytic activity">
    <reaction evidence="5">
        <text>a 2'-deoxyadenosine in DNA + S-adenosyl-L-methionine = an N(6)-methyl-2'-deoxyadenosine in DNA + S-adenosyl-L-homocysteine + H(+)</text>
        <dbReference type="Rhea" id="RHEA:15197"/>
        <dbReference type="Rhea" id="RHEA-COMP:12418"/>
        <dbReference type="Rhea" id="RHEA-COMP:12419"/>
        <dbReference type="ChEBI" id="CHEBI:15378"/>
        <dbReference type="ChEBI" id="CHEBI:57856"/>
        <dbReference type="ChEBI" id="CHEBI:59789"/>
        <dbReference type="ChEBI" id="CHEBI:90615"/>
        <dbReference type="ChEBI" id="CHEBI:90616"/>
        <dbReference type="EC" id="2.1.1.72"/>
    </reaction>
</comment>
<dbReference type="GO" id="GO:0032259">
    <property type="term" value="P:methylation"/>
    <property type="evidence" value="ECO:0007669"/>
    <property type="project" value="UniProtKB-KW"/>
</dbReference>
<evidence type="ECO:0000259" key="6">
    <source>
        <dbReference type="Pfam" id="PF07669"/>
    </source>
</evidence>
<evidence type="ECO:0000313" key="8">
    <source>
        <dbReference type="Proteomes" id="UP000009224"/>
    </source>
</evidence>
<dbReference type="PANTHER" id="PTHR33841:SF1">
    <property type="entry name" value="DNA METHYLTRANSFERASE A"/>
    <property type="match status" value="1"/>
</dbReference>
<dbReference type="eggNOG" id="COG1002">
    <property type="taxonomic scope" value="Bacteria"/>
</dbReference>
<dbReference type="PRINTS" id="PR00507">
    <property type="entry name" value="N12N6MTFRASE"/>
</dbReference>
<proteinExistence type="predicted"/>
<evidence type="ECO:0000256" key="5">
    <source>
        <dbReference type="ARBA" id="ARBA00047942"/>
    </source>
</evidence>
<keyword evidence="8" id="KW-1185">Reference proteome</keyword>
<keyword evidence="4" id="KW-0949">S-adenosyl-L-methionine</keyword>
<evidence type="ECO:0000313" key="7">
    <source>
        <dbReference type="EMBL" id="AEF34769.1"/>
    </source>
</evidence>
<accession>F5YRY7</accession>
<dbReference type="SUPFAM" id="SSF53335">
    <property type="entry name" value="S-adenosyl-L-methionine-dependent methyltransferases"/>
    <property type="match status" value="1"/>
</dbReference>
<dbReference type="PANTHER" id="PTHR33841">
    <property type="entry name" value="DNA METHYLTRANSFERASE YEEA-RELATED"/>
    <property type="match status" value="1"/>
</dbReference>
<evidence type="ECO:0000256" key="3">
    <source>
        <dbReference type="ARBA" id="ARBA00022679"/>
    </source>
</evidence>
<evidence type="ECO:0000256" key="2">
    <source>
        <dbReference type="ARBA" id="ARBA00022603"/>
    </source>
</evidence>
<keyword evidence="2" id="KW-0489">Methyltransferase</keyword>
<dbReference type="InterPro" id="IPR002052">
    <property type="entry name" value="DNA_methylase_N6_adenine_CS"/>
</dbReference>
<keyword evidence="3" id="KW-0808">Transferase</keyword>
<sequence>MQLTADKVVAWNEPSAPAGVKTEKVYLGPDPFGLGGFQVAVATAATAPSRQVLRDLFTARKGKTQIQLVVAVVDDATVHLFGPDPQALPVEFPIERAQRQLQSVLAEPDVLAATERFAGLRKASDSTGVPGFTNSGLFATHHVTSNVPKWADWDALGNQALPLLAIRRKQLIELLGFTTQAGPNGTLLLSIDGHPPRAVAVLLDDAEQFDAKTQRFQLSPVAFGLAVAARQEVPWLVVLRKDQIRLYPGRDGVGVGSKGQAETYFEVDLSTIDAEYAALLPLIFSASALSAGGTADELLRDSARYATELGARLRERIYDEVVPPVAIEVAQRLAKHAGVKLDADGLATAYRVTLRILFRLLFQAYAEDRGLLPSGRNEGFDANSLKTNARRLLDSDTEEFGDASTIWYDLVQVWNAINQGNPQWQVPSYNGGLFSTDPERSPEGALIKTIELPDRVLGPALKSLLIDVNDDGVPGPVDFRSLSVREFGTIYEGLLESALSLAEQDLTVDSSGAWVPAGDGDEVCARSGSVYFHTASGERKATGSYFTPKVVVDHLIERSIVPALAAHLQKIAGYLSKGEAAAAAREFFDFRVADLAMGSGHFLVAAVDKIEALMRTFLTEHTVPGVTEELLRMAGVAKEALGSDDVAKSEVDEVGLLRRQVARRCIYGLDINPMAVELARLALWIHTFVPGLPMSNLDHGLANANSLTGIGTIDEALDALQPNRRPGELSLFDSTLTDQLASAKTLLVDVANASEANKAEIDEGARLLAQARDAADTARRIFDAAIAVRMGTLAPNTVFDEDSLLQMLARPEVAEARERLQPGHLPYLFPEVFLRDSPGFDAVIGNPPW</sequence>